<accession>A0A1B0THD7</accession>
<name>A0A1B0THD7_9BACT</name>
<sequence length="48" mass="5714">TSSKHPIKSERQQAHHLRMENKSLLLKLKSISIKILYNKHFLYTLLLI</sequence>
<evidence type="ECO:0000313" key="1">
    <source>
        <dbReference type="EMBL" id="ALL53616.1"/>
    </source>
</evidence>
<dbReference type="AlphaFoldDB" id="A0A1B0THD7"/>
<feature type="non-terminal residue" evidence="1">
    <location>
        <position position="1"/>
    </location>
</feature>
<proteinExistence type="predicted"/>
<organism evidence="1">
    <name type="scientific">uncultured bacterium fosmid I5J7</name>
    <dbReference type="NCBI Taxonomy" id="1701911"/>
    <lineage>
        <taxon>Bacteria</taxon>
        <taxon>environmental samples</taxon>
    </lineage>
</organism>
<reference evidence="1" key="1">
    <citation type="submission" date="2015-01" db="EMBL/GenBank/DDBJ databases">
        <title>Ommochrome synthesis by a marine sediment metagenomic clone in Escherichia coli is catalyzed by a bacterial hemerythrin.</title>
        <authorList>
            <person name="Strand T.A."/>
            <person name="Panzella L."/>
            <person name="Ertesvaag H."/>
            <person name="D'Errico G."/>
            <person name="D'Ischia M."/>
            <person name="Drabloes F."/>
            <person name="Valla S."/>
        </authorList>
    </citation>
    <scope>NUCLEOTIDE SEQUENCE</scope>
</reference>
<protein>
    <submittedName>
        <fullName evidence="1">Uncharacterized protein</fullName>
    </submittedName>
</protein>
<dbReference type="EMBL" id="KP401859">
    <property type="protein sequence ID" value="ALL53616.1"/>
    <property type="molecule type" value="Genomic_DNA"/>
</dbReference>